<evidence type="ECO:0000313" key="2">
    <source>
        <dbReference type="Proteomes" id="UP000014115"/>
    </source>
</evidence>
<name>K2K4K2_9GAMM</name>
<dbReference type="Proteomes" id="UP000014115">
    <property type="component" value="Unassembled WGS sequence"/>
</dbReference>
<organism evidence="1 2">
    <name type="scientific">Idiomarina xiamenensis 10-D-4</name>
    <dbReference type="NCBI Taxonomy" id="740709"/>
    <lineage>
        <taxon>Bacteria</taxon>
        <taxon>Pseudomonadati</taxon>
        <taxon>Pseudomonadota</taxon>
        <taxon>Gammaproteobacteria</taxon>
        <taxon>Alteromonadales</taxon>
        <taxon>Idiomarinaceae</taxon>
        <taxon>Idiomarina</taxon>
    </lineage>
</organism>
<sequence length="64" mass="7342">MTTEQLNAYDNQLGWSAAVELLAQLYTVTPEKKRADIISAIDEYCMATGHQWREQSGRLILQRD</sequence>
<accession>K2K4K2</accession>
<dbReference type="PATRIC" id="fig|740709.3.peg.2149"/>
<protein>
    <submittedName>
        <fullName evidence="1">Uncharacterized protein</fullName>
    </submittedName>
</protein>
<proteinExistence type="predicted"/>
<gene>
    <name evidence="1" type="ORF">A10D4_10631</name>
</gene>
<reference evidence="1 2" key="1">
    <citation type="journal article" date="2012" name="J. Bacteriol.">
        <title>Genome Sequence of Idiomarina xiamenensis Type Strain 10-D-4.</title>
        <authorList>
            <person name="Lai Q."/>
            <person name="Wang L."/>
            <person name="Wang W."/>
            <person name="Shao Z."/>
        </authorList>
    </citation>
    <scope>NUCLEOTIDE SEQUENCE [LARGE SCALE GENOMIC DNA]</scope>
    <source>
        <strain evidence="1 2">10-D-4</strain>
    </source>
</reference>
<evidence type="ECO:0000313" key="1">
    <source>
        <dbReference type="EMBL" id="EKE81527.1"/>
    </source>
</evidence>
<dbReference type="AlphaFoldDB" id="K2K4K2"/>
<comment type="caution">
    <text evidence="1">The sequence shown here is derived from an EMBL/GenBank/DDBJ whole genome shotgun (WGS) entry which is preliminary data.</text>
</comment>
<dbReference type="EMBL" id="AMRG01000013">
    <property type="protein sequence ID" value="EKE81527.1"/>
    <property type="molecule type" value="Genomic_DNA"/>
</dbReference>
<keyword evidence="2" id="KW-1185">Reference proteome</keyword>